<gene>
    <name evidence="1" type="ORF">ACFOUY_13560</name>
</gene>
<keyword evidence="2" id="KW-1185">Reference proteome</keyword>
<organism evidence="1 2">
    <name type="scientific">Pedobacter jamesrossensis</name>
    <dbReference type="NCBI Taxonomy" id="1908238"/>
    <lineage>
        <taxon>Bacteria</taxon>
        <taxon>Pseudomonadati</taxon>
        <taxon>Bacteroidota</taxon>
        <taxon>Sphingobacteriia</taxon>
        <taxon>Sphingobacteriales</taxon>
        <taxon>Sphingobacteriaceae</taxon>
        <taxon>Pedobacter</taxon>
    </lineage>
</organism>
<reference evidence="2" key="1">
    <citation type="journal article" date="2019" name="Int. J. Syst. Evol. Microbiol.">
        <title>The Global Catalogue of Microorganisms (GCM) 10K type strain sequencing project: providing services to taxonomists for standard genome sequencing and annotation.</title>
        <authorList>
            <consortium name="The Broad Institute Genomics Platform"/>
            <consortium name="The Broad Institute Genome Sequencing Center for Infectious Disease"/>
            <person name="Wu L."/>
            <person name="Ma J."/>
        </authorList>
    </citation>
    <scope>NUCLEOTIDE SEQUENCE [LARGE SCALE GENOMIC DNA]</scope>
    <source>
        <strain evidence="2">CCM 8689</strain>
    </source>
</reference>
<evidence type="ECO:0000313" key="2">
    <source>
        <dbReference type="Proteomes" id="UP001595792"/>
    </source>
</evidence>
<dbReference type="EMBL" id="JBHSBY010000125">
    <property type="protein sequence ID" value="MFC4197726.1"/>
    <property type="molecule type" value="Genomic_DNA"/>
</dbReference>
<proteinExistence type="predicted"/>
<dbReference type="Proteomes" id="UP001595792">
    <property type="component" value="Unassembled WGS sequence"/>
</dbReference>
<sequence length="156" mass="18592">MDQQQLSKILAYQNEDVISRFTDMMDIGQPEAEDIFNETKKFLYLSQVPDIFIPDELLIIDEMWHNFVLFTKDYHLFCLDNFGRFVHHQPATYKEKQAYREKKQIDAEATTAEFNQKLETMLSATYDHLGQDTVVKWFGTYPQQYSPENIKSIRKY</sequence>
<protein>
    <submittedName>
        <fullName evidence="1">Uncharacterized protein</fullName>
    </submittedName>
</protein>
<evidence type="ECO:0000313" key="1">
    <source>
        <dbReference type="EMBL" id="MFC4197726.1"/>
    </source>
</evidence>
<comment type="caution">
    <text evidence="1">The sequence shown here is derived from an EMBL/GenBank/DDBJ whole genome shotgun (WGS) entry which is preliminary data.</text>
</comment>
<name>A0ABV8NLM6_9SPHI</name>
<accession>A0ABV8NLM6</accession>
<dbReference type="RefSeq" id="WP_378961362.1">
    <property type="nucleotide sequence ID" value="NZ_JBHRXC010000001.1"/>
</dbReference>